<dbReference type="EC" id="4.3.2.2" evidence="7"/>
<dbReference type="UniPathway" id="UPA00074">
    <property type="reaction ID" value="UER00132"/>
</dbReference>
<comment type="subunit">
    <text evidence="6">Homotetramer. Residues from neighboring subunits contribute catalytic and substrate-binding residues to each active site.</text>
</comment>
<evidence type="ECO:0000256" key="10">
    <source>
        <dbReference type="ARBA" id="ARBA00022755"/>
    </source>
</evidence>
<name>A0A5N6URZ4_ASPTM</name>
<proteinExistence type="inferred from homology"/>
<evidence type="ECO:0000256" key="7">
    <source>
        <dbReference type="ARBA" id="ARBA00012339"/>
    </source>
</evidence>
<evidence type="ECO:0000256" key="8">
    <source>
        <dbReference type="ARBA" id="ARBA00017058"/>
    </source>
</evidence>
<dbReference type="SMART" id="SM00998">
    <property type="entry name" value="ADSL_C"/>
    <property type="match status" value="1"/>
</dbReference>
<dbReference type="InterPro" id="IPR016159">
    <property type="entry name" value="Cullin_repeat-like_dom_sf"/>
</dbReference>
<keyword evidence="11" id="KW-0456">Lyase</keyword>
<evidence type="ECO:0000256" key="6">
    <source>
        <dbReference type="ARBA" id="ARBA00011668"/>
    </source>
</evidence>
<dbReference type="GO" id="GO:0005546">
    <property type="term" value="F:phosphatidylinositol-4,5-bisphosphate binding"/>
    <property type="evidence" value="ECO:0007669"/>
    <property type="project" value="InterPro"/>
</dbReference>
<dbReference type="Gene3D" id="1.20.1280.170">
    <property type="entry name" value="Exocyst complex component Exo70"/>
    <property type="match status" value="1"/>
</dbReference>
<dbReference type="Pfam" id="PF00206">
    <property type="entry name" value="Lyase_1"/>
    <property type="match status" value="1"/>
</dbReference>
<dbReference type="SUPFAM" id="SSF74788">
    <property type="entry name" value="Cullin repeat-like"/>
    <property type="match status" value="1"/>
</dbReference>
<dbReference type="Gene3D" id="1.10.40.30">
    <property type="entry name" value="Fumarase/aspartase (C-terminal domain)"/>
    <property type="match status" value="1"/>
</dbReference>
<dbReference type="InterPro" id="IPR019468">
    <property type="entry name" value="AdenyloSucc_lyase_C"/>
</dbReference>
<evidence type="ECO:0000256" key="9">
    <source>
        <dbReference type="ARBA" id="ARBA00022448"/>
    </source>
</evidence>
<keyword evidence="10" id="KW-0658">Purine biosynthesis</keyword>
<dbReference type="Pfam" id="PF20669">
    <property type="entry name" value="Exo70_N"/>
    <property type="match status" value="1"/>
</dbReference>
<accession>A0A5N6URZ4</accession>
<dbReference type="CDD" id="cd03302">
    <property type="entry name" value="Adenylsuccinate_lyase_2"/>
    <property type="match status" value="1"/>
</dbReference>
<dbReference type="GO" id="GO:0000145">
    <property type="term" value="C:exocyst"/>
    <property type="evidence" value="ECO:0007669"/>
    <property type="project" value="InterPro"/>
</dbReference>
<dbReference type="Pfam" id="PF10397">
    <property type="entry name" value="ADSL_C"/>
    <property type="match status" value="1"/>
</dbReference>
<keyword evidence="9" id="KW-0813">Transport</keyword>
<dbReference type="GO" id="GO:0070626">
    <property type="term" value="F:(S)-2-(5-amino-1-(5-phospho-D-ribosyl)imidazole-4-carboxamido) succinate lyase (fumarate-forming) activity"/>
    <property type="evidence" value="ECO:0007669"/>
    <property type="project" value="TreeGrafter"/>
</dbReference>
<comment type="catalytic activity">
    <reaction evidence="1">
        <text>(2S)-2-[5-amino-1-(5-phospho-beta-D-ribosyl)imidazole-4-carboxamido]succinate = 5-amino-1-(5-phospho-beta-D-ribosyl)imidazole-4-carboxamide + fumarate</text>
        <dbReference type="Rhea" id="RHEA:23920"/>
        <dbReference type="ChEBI" id="CHEBI:29806"/>
        <dbReference type="ChEBI" id="CHEBI:58443"/>
        <dbReference type="ChEBI" id="CHEBI:58475"/>
        <dbReference type="EC" id="4.3.2.2"/>
    </reaction>
</comment>
<dbReference type="Proteomes" id="UP000326950">
    <property type="component" value="Unassembled WGS sequence"/>
</dbReference>
<evidence type="ECO:0000256" key="2">
    <source>
        <dbReference type="ARBA" id="ARBA00004706"/>
    </source>
</evidence>
<comment type="pathway">
    <text evidence="3">Purine metabolism; AMP biosynthesis via de novo pathway; AMP from IMP: step 2/2.</text>
</comment>
<dbReference type="GO" id="GO:0006887">
    <property type="term" value="P:exocytosis"/>
    <property type="evidence" value="ECO:0007669"/>
    <property type="project" value="InterPro"/>
</dbReference>
<dbReference type="Gene3D" id="1.20.200.10">
    <property type="entry name" value="Fumarase/aspartase (Central domain)"/>
    <property type="match status" value="1"/>
</dbReference>
<dbReference type="InterPro" id="IPR046364">
    <property type="entry name" value="Exo70_C"/>
</dbReference>
<dbReference type="InterPro" id="IPR000362">
    <property type="entry name" value="Fumarate_lyase_fam"/>
</dbReference>
<reference evidence="16 17" key="1">
    <citation type="submission" date="2019-04" db="EMBL/GenBank/DDBJ databases">
        <title>Friends and foes A comparative genomics study of 23 Aspergillus species from section Flavi.</title>
        <authorList>
            <consortium name="DOE Joint Genome Institute"/>
            <person name="Kjaerbolling I."/>
            <person name="Vesth T."/>
            <person name="Frisvad J.C."/>
            <person name="Nybo J.L."/>
            <person name="Theobald S."/>
            <person name="Kildgaard S."/>
            <person name="Isbrandt T."/>
            <person name="Kuo A."/>
            <person name="Sato A."/>
            <person name="Lyhne E.K."/>
            <person name="Kogle M.E."/>
            <person name="Wiebenga A."/>
            <person name="Kun R.S."/>
            <person name="Lubbers R.J."/>
            <person name="Makela M.R."/>
            <person name="Barry K."/>
            <person name="Chovatia M."/>
            <person name="Clum A."/>
            <person name="Daum C."/>
            <person name="Haridas S."/>
            <person name="He G."/>
            <person name="LaButti K."/>
            <person name="Lipzen A."/>
            <person name="Mondo S."/>
            <person name="Riley R."/>
            <person name="Salamov A."/>
            <person name="Simmons B.A."/>
            <person name="Magnuson J.K."/>
            <person name="Henrissat B."/>
            <person name="Mortensen U.H."/>
            <person name="Larsen T.O."/>
            <person name="Devries R.P."/>
            <person name="Grigoriev I.V."/>
            <person name="Machida M."/>
            <person name="Baker S.E."/>
            <person name="Andersen M.R."/>
        </authorList>
    </citation>
    <scope>NUCLEOTIDE SEQUENCE [LARGE SCALE GENOMIC DNA]</scope>
    <source>
        <strain evidence="16 17">CBS 117626</strain>
    </source>
</reference>
<dbReference type="FunFam" id="1.10.40.30:FF:000005">
    <property type="entry name" value="Adenylosuccinate lyase"/>
    <property type="match status" value="1"/>
</dbReference>
<dbReference type="Pfam" id="PF03081">
    <property type="entry name" value="Exo70_C"/>
    <property type="match status" value="1"/>
</dbReference>
<evidence type="ECO:0000259" key="15">
    <source>
        <dbReference type="SMART" id="SM00998"/>
    </source>
</evidence>
<evidence type="ECO:0000256" key="1">
    <source>
        <dbReference type="ARBA" id="ARBA00000598"/>
    </source>
</evidence>
<dbReference type="UniPathway" id="UPA00075">
    <property type="reaction ID" value="UER00336"/>
</dbReference>
<organism evidence="16 17">
    <name type="scientific">Aspergillus tamarii</name>
    <dbReference type="NCBI Taxonomy" id="41984"/>
    <lineage>
        <taxon>Eukaryota</taxon>
        <taxon>Fungi</taxon>
        <taxon>Dikarya</taxon>
        <taxon>Ascomycota</taxon>
        <taxon>Pezizomycotina</taxon>
        <taxon>Eurotiomycetes</taxon>
        <taxon>Eurotiomycetidae</taxon>
        <taxon>Eurotiales</taxon>
        <taxon>Aspergillaceae</taxon>
        <taxon>Aspergillus</taxon>
        <taxon>Aspergillus subgen. Circumdati</taxon>
    </lineage>
</organism>
<comment type="catalytic activity">
    <reaction evidence="13">
        <text>N(6)-(1,2-dicarboxyethyl)-AMP = fumarate + AMP</text>
        <dbReference type="Rhea" id="RHEA:16853"/>
        <dbReference type="ChEBI" id="CHEBI:29806"/>
        <dbReference type="ChEBI" id="CHEBI:57567"/>
        <dbReference type="ChEBI" id="CHEBI:456215"/>
        <dbReference type="EC" id="4.3.2.2"/>
    </reaction>
</comment>
<dbReference type="PANTHER" id="PTHR43172">
    <property type="entry name" value="ADENYLOSUCCINATE LYASE"/>
    <property type="match status" value="1"/>
</dbReference>
<comment type="pathway">
    <text evidence="2">Purine metabolism; IMP biosynthesis via de novo pathway; 5-amino-1-(5-phospho-D-ribosyl)imidazole-4-carboxamide from 5-amino-1-(5-phospho-D-ribosyl)imidazole-4-carboxylate: step 2/2.</text>
</comment>
<evidence type="ECO:0000256" key="13">
    <source>
        <dbReference type="ARBA" id="ARBA00047513"/>
    </source>
</evidence>
<protein>
    <recommendedName>
        <fullName evidence="8">Adenylosuccinate lyase</fullName>
        <ecNumber evidence="7">4.3.2.2</ecNumber>
    </recommendedName>
    <alternativeName>
        <fullName evidence="12">Adenylosuccinase</fullName>
    </alternativeName>
</protein>
<dbReference type="OrthoDB" id="1922221at2759"/>
<dbReference type="InterPro" id="IPR008948">
    <property type="entry name" value="L-Aspartase-like"/>
</dbReference>
<comment type="similarity">
    <text evidence="4">Belongs to the EXO70 family.</text>
</comment>
<dbReference type="GO" id="GO:0004018">
    <property type="term" value="F:N6-(1,2-dicarboxyethyl)AMP AMP-lyase (fumarate-forming) activity"/>
    <property type="evidence" value="ECO:0007669"/>
    <property type="project" value="InterPro"/>
</dbReference>
<dbReference type="EMBL" id="ML738645">
    <property type="protein sequence ID" value="KAE8161203.1"/>
    <property type="molecule type" value="Genomic_DNA"/>
</dbReference>
<dbReference type="PRINTS" id="PR00149">
    <property type="entry name" value="FUMRATELYASE"/>
</dbReference>
<evidence type="ECO:0000313" key="16">
    <source>
        <dbReference type="EMBL" id="KAE8161203.1"/>
    </source>
</evidence>
<dbReference type="GO" id="GO:0005829">
    <property type="term" value="C:cytosol"/>
    <property type="evidence" value="ECO:0007669"/>
    <property type="project" value="TreeGrafter"/>
</dbReference>
<dbReference type="InterPro" id="IPR020557">
    <property type="entry name" value="Fumarate_lyase_CS"/>
</dbReference>
<comment type="similarity">
    <text evidence="5">Belongs to the lyase 1 family. Adenylosuccinate lyase subfamily.</text>
</comment>
<dbReference type="SUPFAM" id="SSF48557">
    <property type="entry name" value="L-aspartase-like"/>
    <property type="match status" value="1"/>
</dbReference>
<dbReference type="FunFam" id="1.10.275.60:FF:000001">
    <property type="entry name" value="Adenylosuccinate lyase"/>
    <property type="match status" value="1"/>
</dbReference>
<sequence length="1170" mass="130161">MVAPRNTAYAEESAEVEVLYANLEKLKVLTKKIQGSLVRLETGGNVVKHAIGPIYSNTQSLQITNNNIDKVNDAIDRLRQPLDAKSREEGIIRSGPQNVELSQYLAAIKRVEKALVDLNSTNLRSNQKAISDFNSLLSTGTVRLQDLLRSKLSGDVSPIEPLHYLTKELPFPSIPEATVTELGPICAAINSAAIHGPQHGDGGNPALKIYAAVRAPYITSSLQNLAIASLNTVKRRADDGPYRQGTNGIGIYSNALENFIYAEHDIISRIFTGDQRGLALQATCQSAMAEYSKTLRELNQYIKANLMTDCFLAFEIIEIVTAMSYRVDSKTGELKSMFIEALRPIRETAKSSLSELLEETKRKAASIQVLPPDGGSVPLVNEVMSSLVTLTAYSGPLASILTSLGDGNWRSNSNASGTAPLDVSPDSSTLLSHFILDMIEALMIALESRGRAFHRTKAVQGVFLSNTFCNVDRAIRSNAELARYLGSPDSIARIDTFRKRATSTYLDSWKETSQYLLDVQYTSRGAGASTRPTSGGIVDSSAIVKSLSSKDKDAIKDKFKAFNASFDDLVSRHKALYMEREVRGVLSREVQTVLEPLYARFWDRYHEIDKGREYPLISLSASIIKYHVMIAPPDLTHNVTDKRSPAKSGHRKQNFRRSRTHSTPKPPSISLLAFQFLVEVLQFHFGRMSASNDVYQTPLNSRYASDEMKYLFSPRNRFSTWRKLWLWLAESEKELGLSISDEAIEQMKAHLTIQDEEFKVAAEEEKRRRHDVMAHVHAYGQVAPAAAGIIHWGATSCYCTDNADLIFLRDGLDILIPKLAVVIDKLSAFAQQYKDLPCLGFTHGQPAQLVTVGKRACLWIQDLLMDLRNLERARDDLRFRGVKGTTGTQASFLQIFDGDHSKVEQLDELVTQKAGFESAFIISSQTYSRKIDVDVGNALGSFGSTCERIGIDIRHLAMLKEVEEPFEKDQIGSSAMAYKRNPMRSERLCSLGRHLQNLPKDALDTYSAQWFERSLDDSAIRRISIPELYLSADACLILLNNVTSGFVVYPEVIKRRVNDELPFMATENVIMACVKKGLSRQDAHEEIRVLSHQAADNVKKHGKDNDLLERIRRTAFFNPILGELDTLLDPSTFVGRAPQQVEKFTSTEVKKALEPYAAAVAKAETSTLSV</sequence>
<evidence type="ECO:0000256" key="12">
    <source>
        <dbReference type="ARBA" id="ARBA00030717"/>
    </source>
</evidence>
<gene>
    <name evidence="16" type="ORF">BDV40DRAFT_301523</name>
</gene>
<feature type="compositionally biased region" description="Basic residues" evidence="14">
    <location>
        <begin position="648"/>
        <end position="662"/>
    </location>
</feature>
<evidence type="ECO:0000256" key="5">
    <source>
        <dbReference type="ARBA" id="ARBA00008273"/>
    </source>
</evidence>
<dbReference type="Gene3D" id="1.10.275.60">
    <property type="match status" value="1"/>
</dbReference>
<dbReference type="PROSITE" id="PS00163">
    <property type="entry name" value="FUMARATE_LYASES"/>
    <property type="match status" value="1"/>
</dbReference>
<evidence type="ECO:0000313" key="17">
    <source>
        <dbReference type="Proteomes" id="UP000326950"/>
    </source>
</evidence>
<dbReference type="NCBIfam" id="TIGR00928">
    <property type="entry name" value="purB"/>
    <property type="match status" value="1"/>
</dbReference>
<dbReference type="AlphaFoldDB" id="A0A5N6URZ4"/>
<keyword evidence="17" id="KW-1185">Reference proteome</keyword>
<evidence type="ECO:0000256" key="14">
    <source>
        <dbReference type="SAM" id="MobiDB-lite"/>
    </source>
</evidence>
<dbReference type="GO" id="GO:0044208">
    <property type="term" value="P:'de novo' AMP biosynthetic process"/>
    <property type="evidence" value="ECO:0007669"/>
    <property type="project" value="UniProtKB-UniPathway"/>
</dbReference>
<dbReference type="GO" id="GO:0006189">
    <property type="term" value="P:'de novo' IMP biosynthetic process"/>
    <property type="evidence" value="ECO:0007669"/>
    <property type="project" value="UniProtKB-UniPathway"/>
</dbReference>
<feature type="domain" description="Adenylosuccinate lyase C-terminal" evidence="15">
    <location>
        <begin position="1061"/>
        <end position="1145"/>
    </location>
</feature>
<dbReference type="InterPro" id="IPR022761">
    <property type="entry name" value="Fumarate_lyase_N"/>
</dbReference>
<evidence type="ECO:0000256" key="4">
    <source>
        <dbReference type="ARBA" id="ARBA00006756"/>
    </source>
</evidence>
<evidence type="ECO:0000256" key="3">
    <source>
        <dbReference type="ARBA" id="ARBA00004734"/>
    </source>
</evidence>
<evidence type="ECO:0000256" key="11">
    <source>
        <dbReference type="ARBA" id="ARBA00023239"/>
    </source>
</evidence>
<dbReference type="PANTHER" id="PTHR43172:SF1">
    <property type="entry name" value="ADENYLOSUCCINATE LYASE"/>
    <property type="match status" value="1"/>
</dbReference>
<feature type="region of interest" description="Disordered" evidence="14">
    <location>
        <begin position="637"/>
        <end position="666"/>
    </location>
</feature>
<dbReference type="InterPro" id="IPR004769">
    <property type="entry name" value="Pur_lyase"/>
</dbReference>